<keyword evidence="1" id="KW-0472">Membrane</keyword>
<sequence length="157" mass="17862">MTEQIFWVILSSASPVFELRAGIPLGVLVFHLNPFWVFIVAVLSNFLIVPFLILFLKHFSEFFMHRFYFFNRLLNYIFLKTRDHHAHKFEKWEHWALLGLVAIPLPFTGAWTGALAAFLFDIPMKRALAVIFLGLVIAGIIVSGLTVFGNGALIGVK</sequence>
<feature type="transmembrane region" description="Helical" evidence="1">
    <location>
        <begin position="126"/>
        <end position="148"/>
    </location>
</feature>
<protein>
    <submittedName>
        <fullName evidence="2">Ligand-binding protein SH3</fullName>
    </submittedName>
</protein>
<name>A0A2H0WLC7_9BACT</name>
<feature type="transmembrane region" description="Helical" evidence="1">
    <location>
        <begin position="35"/>
        <end position="56"/>
    </location>
</feature>
<keyword evidence="1" id="KW-1133">Transmembrane helix</keyword>
<dbReference type="EMBL" id="PEZL01000021">
    <property type="protein sequence ID" value="PIS13471.1"/>
    <property type="molecule type" value="Genomic_DNA"/>
</dbReference>
<dbReference type="Pfam" id="PF06695">
    <property type="entry name" value="Sm_multidrug_ex"/>
    <property type="match status" value="1"/>
</dbReference>
<feature type="transmembrane region" description="Helical" evidence="1">
    <location>
        <begin position="95"/>
        <end position="120"/>
    </location>
</feature>
<reference evidence="3" key="1">
    <citation type="submission" date="2017-09" db="EMBL/GenBank/DDBJ databases">
        <title>Depth-based differentiation of microbial function through sediment-hosted aquifers and enrichment of novel symbionts in the deep terrestrial subsurface.</title>
        <authorList>
            <person name="Probst A.J."/>
            <person name="Ladd B."/>
            <person name="Jarett J.K."/>
            <person name="Geller-Mcgrath D.E."/>
            <person name="Sieber C.M.K."/>
            <person name="Emerson J.B."/>
            <person name="Anantharaman K."/>
            <person name="Thomas B.C."/>
            <person name="Malmstrom R."/>
            <person name="Stieglmeier M."/>
            <person name="Klingl A."/>
            <person name="Woyke T."/>
            <person name="Ryan C.M."/>
            <person name="Banfield J.F."/>
        </authorList>
    </citation>
    <scope>NUCLEOTIDE SEQUENCE [LARGE SCALE GENOMIC DNA]</scope>
</reference>
<dbReference type="PANTHER" id="PTHR36007:SF2">
    <property type="entry name" value="TRANSPORT PROTEIN-RELATED"/>
    <property type="match status" value="1"/>
</dbReference>
<gene>
    <name evidence="2" type="ORF">COT67_01470</name>
</gene>
<dbReference type="AlphaFoldDB" id="A0A2H0WLC7"/>
<organism evidence="2 3">
    <name type="scientific">Candidatus Tagabacteria bacterium CG09_land_8_20_14_0_10_41_14</name>
    <dbReference type="NCBI Taxonomy" id="1975021"/>
    <lineage>
        <taxon>Bacteria</taxon>
        <taxon>Candidatus Tagaibacteriota</taxon>
    </lineage>
</organism>
<accession>A0A2H0WLC7</accession>
<evidence type="ECO:0000256" key="1">
    <source>
        <dbReference type="SAM" id="Phobius"/>
    </source>
</evidence>
<keyword evidence="1" id="KW-0812">Transmembrane</keyword>
<proteinExistence type="predicted"/>
<dbReference type="Proteomes" id="UP000230353">
    <property type="component" value="Unassembled WGS sequence"/>
</dbReference>
<dbReference type="InterPro" id="IPR009577">
    <property type="entry name" value="Sm_multidrug_ex"/>
</dbReference>
<evidence type="ECO:0000313" key="3">
    <source>
        <dbReference type="Proteomes" id="UP000230353"/>
    </source>
</evidence>
<evidence type="ECO:0000313" key="2">
    <source>
        <dbReference type="EMBL" id="PIS13471.1"/>
    </source>
</evidence>
<comment type="caution">
    <text evidence="2">The sequence shown here is derived from an EMBL/GenBank/DDBJ whole genome shotgun (WGS) entry which is preliminary data.</text>
</comment>
<dbReference type="PANTHER" id="PTHR36007">
    <property type="entry name" value="TRANSPORT PROTEIN-RELATED"/>
    <property type="match status" value="1"/>
</dbReference>